<gene>
    <name evidence="5" type="ORF">CNQ84_14695</name>
</gene>
<sequence length="243" mass="27265">MIRFTPAAPGGPAIDWTSELARRAERSRHPALQAFYQAGCASGDTPLEQAQLIALDIETTGLDARRDAIVSIGLVPFDLQRIRCRDAFYEVVKPNTPLSEESITFHRITHSDIRQAPPMAAVLDRVLKAMAGKIMVVHYRAIERAFLDRAVQQHLGESLTFPVIDTMQLEARLHRGSAQPGWLARLFGRKVESIRLADSRLRYGLPHYSAHHALTDAVATAELLQAQVLTHYQPETPLRDLWY</sequence>
<dbReference type="PANTHER" id="PTHR30231:SF4">
    <property type="entry name" value="PROTEIN NEN2"/>
    <property type="match status" value="1"/>
</dbReference>
<accession>A0A2A3MFB6</accession>
<keyword evidence="3" id="KW-0269">Exonuclease</keyword>
<dbReference type="AlphaFoldDB" id="A0A2A3MFB6"/>
<dbReference type="PANTHER" id="PTHR30231">
    <property type="entry name" value="DNA POLYMERASE III SUBUNIT EPSILON"/>
    <property type="match status" value="1"/>
</dbReference>
<protein>
    <submittedName>
        <fullName evidence="5">DNA polymerase III subunit epsilon</fullName>
    </submittedName>
</protein>
<dbReference type="Proteomes" id="UP000242313">
    <property type="component" value="Unassembled WGS sequence"/>
</dbReference>
<keyword evidence="2" id="KW-0378">Hydrolase</keyword>
<dbReference type="NCBIfam" id="NF006602">
    <property type="entry name" value="PRK09146.1"/>
    <property type="match status" value="1"/>
</dbReference>
<dbReference type="GO" id="GO:0008408">
    <property type="term" value="F:3'-5' exonuclease activity"/>
    <property type="evidence" value="ECO:0007669"/>
    <property type="project" value="TreeGrafter"/>
</dbReference>
<dbReference type="InterPro" id="IPR013520">
    <property type="entry name" value="Ribonucl_H"/>
</dbReference>
<proteinExistence type="predicted"/>
<dbReference type="SMART" id="SM00479">
    <property type="entry name" value="EXOIII"/>
    <property type="match status" value="1"/>
</dbReference>
<comment type="caution">
    <text evidence="5">The sequence shown here is derived from an EMBL/GenBank/DDBJ whole genome shotgun (WGS) entry which is preliminary data.</text>
</comment>
<organism evidence="5 6">
    <name type="scientific">Pseudomonas abyssi</name>
    <dbReference type="NCBI Taxonomy" id="170540"/>
    <lineage>
        <taxon>Bacteria</taxon>
        <taxon>Pseudomonadati</taxon>
        <taxon>Pseudomonadota</taxon>
        <taxon>Gammaproteobacteria</taxon>
        <taxon>Pseudomonadales</taxon>
        <taxon>Pseudomonadaceae</taxon>
        <taxon>Pseudomonas</taxon>
    </lineage>
</organism>
<evidence type="ECO:0000256" key="3">
    <source>
        <dbReference type="ARBA" id="ARBA00022839"/>
    </source>
</evidence>
<evidence type="ECO:0000313" key="5">
    <source>
        <dbReference type="EMBL" id="PBK03509.1"/>
    </source>
</evidence>
<keyword evidence="6" id="KW-1185">Reference proteome</keyword>
<dbReference type="GO" id="GO:0003676">
    <property type="term" value="F:nucleic acid binding"/>
    <property type="evidence" value="ECO:0007669"/>
    <property type="project" value="InterPro"/>
</dbReference>
<feature type="domain" description="Exonuclease" evidence="4">
    <location>
        <begin position="51"/>
        <end position="233"/>
    </location>
</feature>
<dbReference type="GO" id="GO:0005829">
    <property type="term" value="C:cytosol"/>
    <property type="evidence" value="ECO:0007669"/>
    <property type="project" value="TreeGrafter"/>
</dbReference>
<name>A0A2A3MFB6_9PSED</name>
<dbReference type="InterPro" id="IPR036397">
    <property type="entry name" value="RNaseH_sf"/>
</dbReference>
<dbReference type="InterPro" id="IPR012337">
    <property type="entry name" value="RNaseH-like_sf"/>
</dbReference>
<reference evidence="5 6" key="1">
    <citation type="submission" date="2017-09" db="EMBL/GenBank/DDBJ databases">
        <title>Pseudomonas abyssi sp. nov. isolated from Abyssopelagic Water.</title>
        <authorList>
            <person name="Wei Y."/>
        </authorList>
    </citation>
    <scope>NUCLEOTIDE SEQUENCE [LARGE SCALE GENOMIC DNA]</scope>
    <source>
        <strain evidence="5 6">MT5</strain>
    </source>
</reference>
<dbReference type="Gene3D" id="3.30.420.10">
    <property type="entry name" value="Ribonuclease H-like superfamily/Ribonuclease H"/>
    <property type="match status" value="1"/>
</dbReference>
<dbReference type="RefSeq" id="WP_096005593.1">
    <property type="nucleotide sequence ID" value="NZ_NTMR01000019.1"/>
</dbReference>
<evidence type="ECO:0000259" key="4">
    <source>
        <dbReference type="SMART" id="SM00479"/>
    </source>
</evidence>
<keyword evidence="1" id="KW-0540">Nuclease</keyword>
<dbReference type="Pfam" id="PF00929">
    <property type="entry name" value="RNase_T"/>
    <property type="match status" value="1"/>
</dbReference>
<dbReference type="GO" id="GO:0006259">
    <property type="term" value="P:DNA metabolic process"/>
    <property type="evidence" value="ECO:0007669"/>
    <property type="project" value="UniProtKB-ARBA"/>
</dbReference>
<dbReference type="SUPFAM" id="SSF53098">
    <property type="entry name" value="Ribonuclease H-like"/>
    <property type="match status" value="1"/>
</dbReference>
<dbReference type="EMBL" id="NTMR01000019">
    <property type="protein sequence ID" value="PBK03509.1"/>
    <property type="molecule type" value="Genomic_DNA"/>
</dbReference>
<evidence type="ECO:0000313" key="6">
    <source>
        <dbReference type="Proteomes" id="UP000242313"/>
    </source>
</evidence>
<evidence type="ECO:0000256" key="1">
    <source>
        <dbReference type="ARBA" id="ARBA00022722"/>
    </source>
</evidence>
<evidence type="ECO:0000256" key="2">
    <source>
        <dbReference type="ARBA" id="ARBA00022801"/>
    </source>
</evidence>
<dbReference type="CDD" id="cd06127">
    <property type="entry name" value="DEDDh"/>
    <property type="match status" value="1"/>
</dbReference>